<gene>
    <name evidence="1" type="ORF">MEDL_41381</name>
</gene>
<proteinExistence type="predicted"/>
<sequence>MSSNTHEARELLRLFKCVVDTGTDVLAAFAKVSFYRHSTEILNNFLMTKNMKYCTSGNLKSYYVVSAHQPVCNVTRKRCMDNWIFKTFYDDSGPENTGHIVRNSRDIVQVCLHKYITRNIAIEELDISTITFLLRNLAILSLNETTSLNIITKTRNQICHAYSMNCYTMASMHTAWSDLENALVDLTDPPYKRILRKQVKFLRKAELEKEEITELKNNVDRVLLEVKTSSDNNVGYLIGMETRLENKSINNTEDIKQHTTEETSYFAAQAQQALSENIQNTEQKLLQKVQSSSNDNVLYLVGMENRLENKLINNTEDIKQHTTEETSYFATQMQQTLSEKIQYTGDILQKRLEPNCMKTFQR</sequence>
<name>A0A8S3TAI0_MYTED</name>
<evidence type="ECO:0000313" key="2">
    <source>
        <dbReference type="Proteomes" id="UP000683360"/>
    </source>
</evidence>
<reference evidence="1" key="1">
    <citation type="submission" date="2021-03" db="EMBL/GenBank/DDBJ databases">
        <authorList>
            <person name="Bekaert M."/>
        </authorList>
    </citation>
    <scope>NUCLEOTIDE SEQUENCE</scope>
</reference>
<protein>
    <recommendedName>
        <fullName evidence="3">DZIP3-like HEPN domain-containing protein</fullName>
    </recommendedName>
</protein>
<evidence type="ECO:0008006" key="3">
    <source>
        <dbReference type="Google" id="ProtNLM"/>
    </source>
</evidence>
<dbReference type="AlphaFoldDB" id="A0A8S3TAI0"/>
<accession>A0A8S3TAI0</accession>
<dbReference type="Proteomes" id="UP000683360">
    <property type="component" value="Unassembled WGS sequence"/>
</dbReference>
<comment type="caution">
    <text evidence="1">The sequence shown here is derived from an EMBL/GenBank/DDBJ whole genome shotgun (WGS) entry which is preliminary data.</text>
</comment>
<organism evidence="1 2">
    <name type="scientific">Mytilus edulis</name>
    <name type="common">Blue mussel</name>
    <dbReference type="NCBI Taxonomy" id="6550"/>
    <lineage>
        <taxon>Eukaryota</taxon>
        <taxon>Metazoa</taxon>
        <taxon>Spiralia</taxon>
        <taxon>Lophotrochozoa</taxon>
        <taxon>Mollusca</taxon>
        <taxon>Bivalvia</taxon>
        <taxon>Autobranchia</taxon>
        <taxon>Pteriomorphia</taxon>
        <taxon>Mytilida</taxon>
        <taxon>Mytiloidea</taxon>
        <taxon>Mytilidae</taxon>
        <taxon>Mytilinae</taxon>
        <taxon>Mytilus</taxon>
    </lineage>
</organism>
<evidence type="ECO:0000313" key="1">
    <source>
        <dbReference type="EMBL" id="CAG2228401.1"/>
    </source>
</evidence>
<keyword evidence="2" id="KW-1185">Reference proteome</keyword>
<dbReference type="EMBL" id="CAJPWZ010001995">
    <property type="protein sequence ID" value="CAG2228401.1"/>
    <property type="molecule type" value="Genomic_DNA"/>
</dbReference>